<gene>
    <name evidence="1" type="ORF">BV898_12769</name>
</gene>
<protein>
    <submittedName>
        <fullName evidence="1">Uncharacterized protein</fullName>
    </submittedName>
</protein>
<feature type="non-terminal residue" evidence="1">
    <location>
        <position position="26"/>
    </location>
</feature>
<accession>A0A1W0WCR1</accession>
<sequence>MLVNLESRKECVILAGMGTPEGSRSH</sequence>
<comment type="caution">
    <text evidence="1">The sequence shown here is derived from an EMBL/GenBank/DDBJ whole genome shotgun (WGS) entry which is preliminary data.</text>
</comment>
<organism evidence="1 2">
    <name type="scientific">Hypsibius exemplaris</name>
    <name type="common">Freshwater tardigrade</name>
    <dbReference type="NCBI Taxonomy" id="2072580"/>
    <lineage>
        <taxon>Eukaryota</taxon>
        <taxon>Metazoa</taxon>
        <taxon>Ecdysozoa</taxon>
        <taxon>Tardigrada</taxon>
        <taxon>Eutardigrada</taxon>
        <taxon>Parachela</taxon>
        <taxon>Hypsibioidea</taxon>
        <taxon>Hypsibiidae</taxon>
        <taxon>Hypsibius</taxon>
    </lineage>
</organism>
<dbReference type="AlphaFoldDB" id="A0A1W0WCR1"/>
<name>A0A1W0WCR1_HYPEX</name>
<keyword evidence="2" id="KW-1185">Reference proteome</keyword>
<evidence type="ECO:0000313" key="2">
    <source>
        <dbReference type="Proteomes" id="UP000192578"/>
    </source>
</evidence>
<reference evidence="2" key="1">
    <citation type="submission" date="2017-01" db="EMBL/GenBank/DDBJ databases">
        <title>Comparative genomics of anhydrobiosis in the tardigrade Hypsibius dujardini.</title>
        <authorList>
            <person name="Yoshida Y."/>
            <person name="Koutsovoulos G."/>
            <person name="Laetsch D."/>
            <person name="Stevens L."/>
            <person name="Kumar S."/>
            <person name="Horikawa D."/>
            <person name="Ishino K."/>
            <person name="Komine S."/>
            <person name="Tomita M."/>
            <person name="Blaxter M."/>
            <person name="Arakawa K."/>
        </authorList>
    </citation>
    <scope>NUCLEOTIDE SEQUENCE [LARGE SCALE GENOMIC DNA]</scope>
    <source>
        <strain evidence="2">Z151</strain>
    </source>
</reference>
<proteinExistence type="predicted"/>
<dbReference type="EMBL" id="MTYJ01000132">
    <property type="protein sequence ID" value="OQV13015.1"/>
    <property type="molecule type" value="Genomic_DNA"/>
</dbReference>
<dbReference type="Proteomes" id="UP000192578">
    <property type="component" value="Unassembled WGS sequence"/>
</dbReference>
<evidence type="ECO:0000313" key="1">
    <source>
        <dbReference type="EMBL" id="OQV13015.1"/>
    </source>
</evidence>